<reference evidence="2 3" key="1">
    <citation type="journal article" date="2023" name="Commun. Biol.">
        <title>Genome analysis of Parmales, the sister group of diatoms, reveals the evolutionary specialization of diatoms from phago-mixotrophs to photoautotrophs.</title>
        <authorList>
            <person name="Ban H."/>
            <person name="Sato S."/>
            <person name="Yoshikawa S."/>
            <person name="Yamada K."/>
            <person name="Nakamura Y."/>
            <person name="Ichinomiya M."/>
            <person name="Sato N."/>
            <person name="Blanc-Mathieu R."/>
            <person name="Endo H."/>
            <person name="Kuwata A."/>
            <person name="Ogata H."/>
        </authorList>
    </citation>
    <scope>NUCLEOTIDE SEQUENCE [LARGE SCALE GENOMIC DNA]</scope>
</reference>
<name>A0ABQ6N809_9STRA</name>
<protein>
    <recommendedName>
        <fullName evidence="4">Mitochondrial outer membrane transport complex Sam37/metaxin N-terminal domain-containing protein</fullName>
    </recommendedName>
</protein>
<dbReference type="Proteomes" id="UP001165060">
    <property type="component" value="Unassembled WGS sequence"/>
</dbReference>
<evidence type="ECO:0008006" key="4">
    <source>
        <dbReference type="Google" id="ProtNLM"/>
    </source>
</evidence>
<evidence type="ECO:0000313" key="2">
    <source>
        <dbReference type="EMBL" id="GMI42627.1"/>
    </source>
</evidence>
<comment type="caution">
    <text evidence="2">The sequence shown here is derived from an EMBL/GenBank/DDBJ whole genome shotgun (WGS) entry which is preliminary data.</text>
</comment>
<dbReference type="EMBL" id="BRYB01001080">
    <property type="protein sequence ID" value="GMI42627.1"/>
    <property type="molecule type" value="Genomic_DNA"/>
</dbReference>
<accession>A0ABQ6N809</accession>
<sequence>MDLLACYLCDVFASALGSPPHHCIPAPAAPQLTAPQLTGADQFSSAAAAAPPSAAAPSFTIYQYAPEPAYALQLYLRALSLPCAVVNVPSPRLLSGSASYPLLVGPSPDPSCSCTAVASPIPGSLDAPCAAAANPHLAPPASPGRVAPPPYPSVPSPAPLLHLRNTTTDLTALAVSSSPPLSSALLLRSSLLHSTVSPLLLALRYADPAGYRSLRSLRCPPGLPGLLPRLRLLAEKISALRSLPPSVLPLSRPPPSGFLSLGWTRPLDVPLALHRLRLCYDVLDSDLRSSATPWILGTERMTSYDAEVFGHLAAALETPSACAVLGGYASILRWFVRVADRHFRDGKDNAGGTLGECAAHARARLAELEGGRGGEDVVDYEGIERAIRGGGEAERRRAEAGRNLMRVRYGASMVGDGKGVGAGGGEEGGAGGGETPQQRRQREKKSWENQVWIATVGTATVAFMLFSGRVRVK</sequence>
<evidence type="ECO:0000256" key="1">
    <source>
        <dbReference type="SAM" id="MobiDB-lite"/>
    </source>
</evidence>
<proteinExistence type="predicted"/>
<feature type="region of interest" description="Disordered" evidence="1">
    <location>
        <begin position="418"/>
        <end position="447"/>
    </location>
</feature>
<keyword evidence="3" id="KW-1185">Reference proteome</keyword>
<evidence type="ECO:0000313" key="3">
    <source>
        <dbReference type="Proteomes" id="UP001165060"/>
    </source>
</evidence>
<organism evidence="2 3">
    <name type="scientific">Tetraparma gracilis</name>
    <dbReference type="NCBI Taxonomy" id="2962635"/>
    <lineage>
        <taxon>Eukaryota</taxon>
        <taxon>Sar</taxon>
        <taxon>Stramenopiles</taxon>
        <taxon>Ochrophyta</taxon>
        <taxon>Bolidophyceae</taxon>
        <taxon>Parmales</taxon>
        <taxon>Triparmaceae</taxon>
        <taxon>Tetraparma</taxon>
    </lineage>
</organism>
<gene>
    <name evidence="2" type="ORF">TeGR_g9478</name>
</gene>
<feature type="compositionally biased region" description="Gly residues" evidence="1">
    <location>
        <begin position="418"/>
        <end position="434"/>
    </location>
</feature>